<organism evidence="1 2">
    <name type="scientific">Pseudomonas moorei</name>
    <dbReference type="NCBI Taxonomy" id="395599"/>
    <lineage>
        <taxon>Bacteria</taxon>
        <taxon>Pseudomonadati</taxon>
        <taxon>Pseudomonadota</taxon>
        <taxon>Gammaproteobacteria</taxon>
        <taxon>Pseudomonadales</taxon>
        <taxon>Pseudomonadaceae</taxon>
        <taxon>Pseudomonas</taxon>
    </lineage>
</organism>
<accession>A0A1H1ESA9</accession>
<dbReference type="AlphaFoldDB" id="A0A1H1ESA9"/>
<evidence type="ECO:0008006" key="3">
    <source>
        <dbReference type="Google" id="ProtNLM"/>
    </source>
</evidence>
<name>A0A1H1ESA9_9PSED</name>
<dbReference type="RefSeq" id="WP_090321636.1">
    <property type="nucleotide sequence ID" value="NZ_FNKJ01000003.1"/>
</dbReference>
<reference evidence="2" key="1">
    <citation type="submission" date="2016-10" db="EMBL/GenBank/DDBJ databases">
        <authorList>
            <person name="Varghese N."/>
            <person name="Submissions S."/>
        </authorList>
    </citation>
    <scope>NUCLEOTIDE SEQUENCE [LARGE SCALE GENOMIC DNA]</scope>
    <source>
        <strain evidence="2">BS3775</strain>
    </source>
</reference>
<dbReference type="EMBL" id="FNKJ01000003">
    <property type="protein sequence ID" value="SDQ91458.1"/>
    <property type="molecule type" value="Genomic_DNA"/>
</dbReference>
<dbReference type="Proteomes" id="UP000199570">
    <property type="component" value="Unassembled WGS sequence"/>
</dbReference>
<proteinExistence type="predicted"/>
<sequence length="220" mass="23326">MQSTAEHKPSRVLDPVERVTEVIFGLLMAMTFTGTISVVTADQEAERVMMIAALGCNLAWGLADAVMYLLRTLIEHTRNRTLLKKVCSGVDAATGQSLIANALPPRLATAAGADGLELLRRRLAETATMPAPPRLGLNDFKGALGVFLLVVLSTFPLVIPFLLLEQTRLAVRVSNLVGLAVLFAGGWILARYAGARPWQGAIALTITGALLISAIIALGG</sequence>
<keyword evidence="2" id="KW-1185">Reference proteome</keyword>
<dbReference type="OrthoDB" id="978987at2"/>
<gene>
    <name evidence="1" type="ORF">SAMN04490195_2324</name>
</gene>
<evidence type="ECO:0000313" key="1">
    <source>
        <dbReference type="EMBL" id="SDQ91458.1"/>
    </source>
</evidence>
<protein>
    <recommendedName>
        <fullName evidence="3">VIT family protein</fullName>
    </recommendedName>
</protein>
<evidence type="ECO:0000313" key="2">
    <source>
        <dbReference type="Proteomes" id="UP000199570"/>
    </source>
</evidence>